<organism evidence="1 2">
    <name type="scientific">Parachaetomium inaequale</name>
    <dbReference type="NCBI Taxonomy" id="2588326"/>
    <lineage>
        <taxon>Eukaryota</taxon>
        <taxon>Fungi</taxon>
        <taxon>Dikarya</taxon>
        <taxon>Ascomycota</taxon>
        <taxon>Pezizomycotina</taxon>
        <taxon>Sordariomycetes</taxon>
        <taxon>Sordariomycetidae</taxon>
        <taxon>Sordariales</taxon>
        <taxon>Chaetomiaceae</taxon>
        <taxon>Parachaetomium</taxon>
    </lineage>
</organism>
<dbReference type="AlphaFoldDB" id="A0AAN6PDT1"/>
<evidence type="ECO:0000313" key="1">
    <source>
        <dbReference type="EMBL" id="KAK4038188.1"/>
    </source>
</evidence>
<protein>
    <submittedName>
        <fullName evidence="1">Uncharacterized protein</fullName>
    </submittedName>
</protein>
<dbReference type="EMBL" id="MU854437">
    <property type="protein sequence ID" value="KAK4038188.1"/>
    <property type="molecule type" value="Genomic_DNA"/>
</dbReference>
<accession>A0AAN6PDT1</accession>
<keyword evidence="2" id="KW-1185">Reference proteome</keyword>
<gene>
    <name evidence="1" type="ORF">C8A01DRAFT_37891</name>
</gene>
<proteinExistence type="predicted"/>
<evidence type="ECO:0000313" key="2">
    <source>
        <dbReference type="Proteomes" id="UP001303115"/>
    </source>
</evidence>
<comment type="caution">
    <text evidence="1">The sequence shown here is derived from an EMBL/GenBank/DDBJ whole genome shotgun (WGS) entry which is preliminary data.</text>
</comment>
<dbReference type="Proteomes" id="UP001303115">
    <property type="component" value="Unassembled WGS sequence"/>
</dbReference>
<sequence>MNGCHENMARQAAAFEVYTSLAAAVHHQAAIQQRQIEDLNLGLDIKELAELVCEAITGFHNAENLLVVLRGARNGVWVAFLFVWLYPTEVEVLVRRVRVYPAPAQQGHSGHSLIRLSIRLEEPSANELAGRWVVQNWTATGDSVPWSLVE</sequence>
<name>A0AAN6PDT1_9PEZI</name>
<reference evidence="2" key="1">
    <citation type="journal article" date="2023" name="Mol. Phylogenet. Evol.">
        <title>Genome-scale phylogeny and comparative genomics of the fungal order Sordariales.</title>
        <authorList>
            <person name="Hensen N."/>
            <person name="Bonometti L."/>
            <person name="Westerberg I."/>
            <person name="Brannstrom I.O."/>
            <person name="Guillou S."/>
            <person name="Cros-Aarteil S."/>
            <person name="Calhoun S."/>
            <person name="Haridas S."/>
            <person name="Kuo A."/>
            <person name="Mondo S."/>
            <person name="Pangilinan J."/>
            <person name="Riley R."/>
            <person name="LaButti K."/>
            <person name="Andreopoulos B."/>
            <person name="Lipzen A."/>
            <person name="Chen C."/>
            <person name="Yan M."/>
            <person name="Daum C."/>
            <person name="Ng V."/>
            <person name="Clum A."/>
            <person name="Steindorff A."/>
            <person name="Ohm R.A."/>
            <person name="Martin F."/>
            <person name="Silar P."/>
            <person name="Natvig D.O."/>
            <person name="Lalanne C."/>
            <person name="Gautier V."/>
            <person name="Ament-Velasquez S.L."/>
            <person name="Kruys A."/>
            <person name="Hutchinson M.I."/>
            <person name="Powell A.J."/>
            <person name="Barry K."/>
            <person name="Miller A.N."/>
            <person name="Grigoriev I.V."/>
            <person name="Debuchy R."/>
            <person name="Gladieux P."/>
            <person name="Hiltunen Thoren M."/>
            <person name="Johannesson H."/>
        </authorList>
    </citation>
    <scope>NUCLEOTIDE SEQUENCE [LARGE SCALE GENOMIC DNA]</scope>
    <source>
        <strain evidence="2">CBS 284.82</strain>
    </source>
</reference>